<keyword evidence="4" id="KW-1185">Reference proteome</keyword>
<feature type="compositionally biased region" description="Basic and acidic residues" evidence="1">
    <location>
        <begin position="458"/>
        <end position="469"/>
    </location>
</feature>
<evidence type="ECO:0000313" key="4">
    <source>
        <dbReference type="Proteomes" id="UP000886520"/>
    </source>
</evidence>
<proteinExistence type="predicted"/>
<dbReference type="PANTHER" id="PTHR36384:SF1">
    <property type="entry name" value="SAWADEE PROTEIN"/>
    <property type="match status" value="1"/>
</dbReference>
<reference evidence="3" key="1">
    <citation type="submission" date="2021-01" db="EMBL/GenBank/DDBJ databases">
        <title>Adiantum capillus-veneris genome.</title>
        <authorList>
            <person name="Fang Y."/>
            <person name="Liao Q."/>
        </authorList>
    </citation>
    <scope>NUCLEOTIDE SEQUENCE</scope>
    <source>
        <strain evidence="3">H3</strain>
        <tissue evidence="3">Leaf</tissue>
    </source>
</reference>
<feature type="domain" description="SAWADEE" evidence="2">
    <location>
        <begin position="31"/>
        <end position="157"/>
    </location>
</feature>
<dbReference type="GO" id="GO:0003682">
    <property type="term" value="F:chromatin binding"/>
    <property type="evidence" value="ECO:0007669"/>
    <property type="project" value="InterPro"/>
</dbReference>
<evidence type="ECO:0000256" key="1">
    <source>
        <dbReference type="SAM" id="MobiDB-lite"/>
    </source>
</evidence>
<comment type="caution">
    <text evidence="3">The sequence shown here is derived from an EMBL/GenBank/DDBJ whole genome shotgun (WGS) entry which is preliminary data.</text>
</comment>
<dbReference type="InterPro" id="IPR032001">
    <property type="entry name" value="SAWADEE_dom"/>
</dbReference>
<feature type="region of interest" description="Disordered" evidence="1">
    <location>
        <begin position="458"/>
        <end position="492"/>
    </location>
</feature>
<dbReference type="PANTHER" id="PTHR36384">
    <property type="entry name" value="SAWADEE PROTEIN"/>
    <property type="match status" value="1"/>
</dbReference>
<protein>
    <recommendedName>
        <fullName evidence="2">SAWADEE domain-containing protein</fullName>
    </recommendedName>
</protein>
<dbReference type="Proteomes" id="UP000886520">
    <property type="component" value="Chromosome 6"/>
</dbReference>
<dbReference type="Pfam" id="PF16719">
    <property type="entry name" value="SAWADEE"/>
    <property type="match status" value="1"/>
</dbReference>
<feature type="compositionally biased region" description="Polar residues" evidence="1">
    <location>
        <begin position="345"/>
        <end position="357"/>
    </location>
</feature>
<dbReference type="AlphaFoldDB" id="A0A9D4V473"/>
<name>A0A9D4V473_ADICA</name>
<accession>A0A9D4V473</accession>
<feature type="compositionally biased region" description="Low complexity" evidence="1">
    <location>
        <begin position="358"/>
        <end position="381"/>
    </location>
</feature>
<evidence type="ECO:0000313" key="3">
    <source>
        <dbReference type="EMBL" id="KAI5079175.1"/>
    </source>
</evidence>
<gene>
    <name evidence="3" type="ORF">GOP47_0006846</name>
</gene>
<evidence type="ECO:0000259" key="2">
    <source>
        <dbReference type="Pfam" id="PF16719"/>
    </source>
</evidence>
<dbReference type="EMBL" id="JABFUD020000006">
    <property type="protein sequence ID" value="KAI5079175.1"/>
    <property type="molecule type" value="Genomic_DNA"/>
</dbReference>
<organism evidence="3 4">
    <name type="scientific">Adiantum capillus-veneris</name>
    <name type="common">Maidenhair fern</name>
    <dbReference type="NCBI Taxonomy" id="13818"/>
    <lineage>
        <taxon>Eukaryota</taxon>
        <taxon>Viridiplantae</taxon>
        <taxon>Streptophyta</taxon>
        <taxon>Embryophyta</taxon>
        <taxon>Tracheophyta</taxon>
        <taxon>Polypodiopsida</taxon>
        <taxon>Polypodiidae</taxon>
        <taxon>Polypodiales</taxon>
        <taxon>Pteridineae</taxon>
        <taxon>Pteridaceae</taxon>
        <taxon>Vittarioideae</taxon>
        <taxon>Adiantum</taxon>
    </lineage>
</organism>
<sequence length="571" mass="63372">MSRRRERSAASRLIKESSCRSADAEKNSILTFGKRSAVDDAWYECDASAEKVQNPNAMELKEVLRINYCSTEVSESDTICTAEEARSRLRSPCKMVKDGICFQMHIGELVLATRTQGNGPFYEAHVKQIHRQRHSVTEACKCKFVLVWMDRTMKGLEWTASACKIRKINQGSIEGCQFLSKWLHQTESGPLEVYTSEENWISVLEREIDRVTVIVENLSRTEFISENLAAVDMHEVFDSILREESKTKAKRQGIFRRGSKRVVASSSLPITKSTSQDFSSRLSSLAACAALASKLPLNSPSPPNRKLKDKIKLEEVPCSLGPSSHNGDLQLPKPAGSFAAAGKQEQPSQEQSYNRAVSSTRLTSSLSSTTGNPTSSNNISSAPKRPRTIRLTKLGKEVNGIPAKRSKRIINRAFEVPSSMLKETNPDKSAACRGKEGSVDSVKYNKWQLGNLIREGDVASEDSLKESSEQKGAGRMQRKRSKNAQPGDALSKMDSKVYGSDLCIGDSLKMDRFRLMLKTMQESPNVDCDAGSGSWLLPSEQHFQQDVLKYDAQGNMISAQLESDNHLTVDI</sequence>
<dbReference type="Gene3D" id="2.30.30.140">
    <property type="match status" value="1"/>
</dbReference>
<feature type="region of interest" description="Disordered" evidence="1">
    <location>
        <begin position="317"/>
        <end position="390"/>
    </location>
</feature>